<feature type="transmembrane region" description="Helical" evidence="5">
    <location>
        <begin position="249"/>
        <end position="268"/>
    </location>
</feature>
<dbReference type="InterPro" id="IPR000515">
    <property type="entry name" value="MetI-like"/>
</dbReference>
<dbReference type="SUPFAM" id="SSF161098">
    <property type="entry name" value="MetI-like"/>
    <property type="match status" value="1"/>
</dbReference>
<feature type="domain" description="ABC transmembrane type-1" evidence="6">
    <location>
        <begin position="288"/>
        <end position="540"/>
    </location>
</feature>
<gene>
    <name evidence="7" type="ORF">H8E29_03660</name>
</gene>
<dbReference type="PROSITE" id="PS50928">
    <property type="entry name" value="ABC_TM1"/>
    <property type="match status" value="1"/>
</dbReference>
<dbReference type="InterPro" id="IPR035906">
    <property type="entry name" value="MetI-like_sf"/>
</dbReference>
<protein>
    <submittedName>
        <fullName evidence="7">Amino acid ABC transporter permease</fullName>
    </submittedName>
</protein>
<comment type="caution">
    <text evidence="7">The sequence shown here is derived from an EMBL/GenBank/DDBJ whole genome shotgun (WGS) entry which is preliminary data.</text>
</comment>
<feature type="transmembrane region" description="Helical" evidence="5">
    <location>
        <begin position="164"/>
        <end position="182"/>
    </location>
</feature>
<dbReference type="GO" id="GO:0006865">
    <property type="term" value="P:amino acid transport"/>
    <property type="evidence" value="ECO:0007669"/>
    <property type="project" value="TreeGrafter"/>
</dbReference>
<reference evidence="7 8" key="1">
    <citation type="submission" date="2020-08" db="EMBL/GenBank/DDBJ databases">
        <title>Bridging the membrane lipid divide: bacteria of the FCB group superphylum have the potential to synthesize archaeal ether lipids.</title>
        <authorList>
            <person name="Villanueva L."/>
            <person name="Von Meijenfeldt F.A.B."/>
            <person name="Westbye A.B."/>
            <person name="Yadav S."/>
            <person name="Hopmans E.C."/>
            <person name="Dutilh B.E."/>
            <person name="Sinninghe Damste J.S."/>
        </authorList>
    </citation>
    <scope>NUCLEOTIDE SEQUENCE [LARGE SCALE GENOMIC DNA]</scope>
    <source>
        <strain evidence="7">NIOZ-UU36</strain>
    </source>
</reference>
<feature type="transmembrane region" description="Helical" evidence="5">
    <location>
        <begin position="54"/>
        <end position="73"/>
    </location>
</feature>
<name>A0A8J6NHW5_9CHLR</name>
<dbReference type="PANTHER" id="PTHR30614">
    <property type="entry name" value="MEMBRANE COMPONENT OF AMINO ACID ABC TRANSPORTER"/>
    <property type="match status" value="1"/>
</dbReference>
<evidence type="ECO:0000256" key="1">
    <source>
        <dbReference type="ARBA" id="ARBA00004141"/>
    </source>
</evidence>
<feature type="transmembrane region" description="Helical" evidence="5">
    <location>
        <begin position="465"/>
        <end position="485"/>
    </location>
</feature>
<comment type="subcellular location">
    <subcellularLocation>
        <location evidence="5">Cell membrane</location>
        <topology evidence="5">Multi-pass membrane protein</topology>
    </subcellularLocation>
    <subcellularLocation>
        <location evidence="1">Membrane</location>
        <topology evidence="1">Multi-pass membrane protein</topology>
    </subcellularLocation>
</comment>
<feature type="transmembrane region" description="Helical" evidence="5">
    <location>
        <begin position="288"/>
        <end position="311"/>
    </location>
</feature>
<dbReference type="Proteomes" id="UP000614469">
    <property type="component" value="Unassembled WGS sequence"/>
</dbReference>
<proteinExistence type="inferred from homology"/>
<evidence type="ECO:0000256" key="3">
    <source>
        <dbReference type="ARBA" id="ARBA00022989"/>
    </source>
</evidence>
<feature type="transmembrane region" description="Helical" evidence="5">
    <location>
        <begin position="491"/>
        <end position="509"/>
    </location>
</feature>
<dbReference type="Pfam" id="PF00528">
    <property type="entry name" value="BPD_transp_1"/>
    <property type="match status" value="1"/>
</dbReference>
<evidence type="ECO:0000313" key="7">
    <source>
        <dbReference type="EMBL" id="MBC8334339.1"/>
    </source>
</evidence>
<sequence length="552" mass="61857">MTESITQIQEPVGKRFNWEIFLQDNITGSWFQAIWVLLLTIFTISYAISQFDNLPLSTGIILGGWVIGIFMVVRGELSLKHSRLSRWLKNNLISSISNTILTLLIILVIAFSINSIWQWAVVNANFNPLETTPEFRTEEGATWGVIFGARKLLMTGLMAPEDSWRVWIALGFILVMWVLTLVSGRPKLKEKLKALRTVVNTVWLLSPAILYLFLAGAPNNPYNIKLMLIAEVGILAIYLLLWWQKVVQFYWRSFIITALGWPLLYTIWSTIGTSEFFPPINVDTWGGLLLTMIIASAVIVLSLPLGMVLALGRRSEVYGIPDWIVWPVAVGAMIWGFTTTPVLLETSRNLIERLLAFWPLLIFGVAYILQRAFKGNVVAGASTTFIEFIRSVPLITLLFMGIVMAPFFLAPGVYTPKPWPVIIGYTLFASAYSAEIIRGGLQAIPHGQFEAADSLGFNGLQKMRFIVLPQALRIVIPPIVGQFIGAFKSSSLVSIVGLFDFVGISKVVIANNEWLGLRTELYVFMAVVYFLGSFLMSSYSRRLEVRLGLGER</sequence>
<evidence type="ECO:0000313" key="8">
    <source>
        <dbReference type="Proteomes" id="UP000614469"/>
    </source>
</evidence>
<evidence type="ECO:0000256" key="2">
    <source>
        <dbReference type="ARBA" id="ARBA00022692"/>
    </source>
</evidence>
<organism evidence="7 8">
    <name type="scientific">Candidatus Desulfolinea nitratireducens</name>
    <dbReference type="NCBI Taxonomy" id="2841698"/>
    <lineage>
        <taxon>Bacteria</taxon>
        <taxon>Bacillati</taxon>
        <taxon>Chloroflexota</taxon>
        <taxon>Anaerolineae</taxon>
        <taxon>Anaerolineales</taxon>
        <taxon>Anaerolineales incertae sedis</taxon>
        <taxon>Candidatus Desulfolinea</taxon>
    </lineage>
</organism>
<feature type="transmembrane region" description="Helical" evidence="5">
    <location>
        <begin position="194"/>
        <end position="216"/>
    </location>
</feature>
<evidence type="ECO:0000256" key="4">
    <source>
        <dbReference type="ARBA" id="ARBA00023136"/>
    </source>
</evidence>
<evidence type="ECO:0000256" key="5">
    <source>
        <dbReference type="RuleBase" id="RU363032"/>
    </source>
</evidence>
<dbReference type="GO" id="GO:0055085">
    <property type="term" value="P:transmembrane transport"/>
    <property type="evidence" value="ECO:0007669"/>
    <property type="project" value="InterPro"/>
</dbReference>
<evidence type="ECO:0000259" key="6">
    <source>
        <dbReference type="PROSITE" id="PS50928"/>
    </source>
</evidence>
<feature type="transmembrane region" description="Helical" evidence="5">
    <location>
        <begin position="323"/>
        <end position="344"/>
    </location>
</feature>
<dbReference type="CDD" id="cd06261">
    <property type="entry name" value="TM_PBP2"/>
    <property type="match status" value="1"/>
</dbReference>
<dbReference type="PANTHER" id="PTHR30614:SF41">
    <property type="entry name" value="INNER MEMBRANE AMINO-ACID ABC TRANSPORTER PERMEASE PROTEIN YHDY"/>
    <property type="match status" value="1"/>
</dbReference>
<feature type="transmembrane region" description="Helical" evidence="5">
    <location>
        <begin position="93"/>
        <end position="117"/>
    </location>
</feature>
<dbReference type="InterPro" id="IPR043429">
    <property type="entry name" value="ArtM/GltK/GlnP/TcyL/YhdX-like"/>
</dbReference>
<dbReference type="Gene3D" id="1.10.3720.10">
    <property type="entry name" value="MetI-like"/>
    <property type="match status" value="1"/>
</dbReference>
<keyword evidence="5" id="KW-0813">Transport</keyword>
<feature type="transmembrane region" description="Helical" evidence="5">
    <location>
        <begin position="222"/>
        <end position="242"/>
    </location>
</feature>
<feature type="transmembrane region" description="Helical" evidence="5">
    <location>
        <begin position="391"/>
        <end position="410"/>
    </location>
</feature>
<dbReference type="EMBL" id="JACNJN010000060">
    <property type="protein sequence ID" value="MBC8334339.1"/>
    <property type="molecule type" value="Genomic_DNA"/>
</dbReference>
<accession>A0A8J6NHW5</accession>
<comment type="similarity">
    <text evidence="5">Belongs to the binding-protein-dependent transport system permease family.</text>
</comment>
<keyword evidence="3 5" id="KW-1133">Transmembrane helix</keyword>
<feature type="transmembrane region" description="Helical" evidence="5">
    <location>
        <begin position="350"/>
        <end position="370"/>
    </location>
</feature>
<feature type="transmembrane region" description="Helical" evidence="5">
    <location>
        <begin position="521"/>
        <end position="539"/>
    </location>
</feature>
<feature type="transmembrane region" description="Helical" evidence="5">
    <location>
        <begin position="30"/>
        <end position="48"/>
    </location>
</feature>
<keyword evidence="2 5" id="KW-0812">Transmembrane</keyword>
<keyword evidence="4 5" id="KW-0472">Membrane</keyword>
<dbReference type="GO" id="GO:0005886">
    <property type="term" value="C:plasma membrane"/>
    <property type="evidence" value="ECO:0007669"/>
    <property type="project" value="UniProtKB-SubCell"/>
</dbReference>
<dbReference type="AlphaFoldDB" id="A0A8J6NHW5"/>